<evidence type="ECO:0000313" key="2">
    <source>
        <dbReference type="EMBL" id="ACF42211.1"/>
    </source>
</evidence>
<sequence>MDLIQNLFPTLCVSPGPRVTSLITLQIPRCFTSSLCSNDWTLHGPSQPLGMSGLLYILYIMGFLYMGLFIQARFRFVTWTVGAVARFLYGLSKFSLRRTFEPGVEMMISPGRFDIITSPDDRD</sequence>
<gene>
    <name evidence="2" type="primary">AC5</name>
</gene>
<keyword evidence="1" id="KW-0812">Transmembrane</keyword>
<dbReference type="EMBL" id="EU685325">
    <property type="protein sequence ID" value="ACF42211.1"/>
    <property type="molecule type" value="Genomic_DNA"/>
</dbReference>
<accession>B8QSG1</accession>
<organism evidence="2">
    <name type="scientific">Begomovirus manihotis</name>
    <dbReference type="NCBI Taxonomy" id="10817"/>
    <lineage>
        <taxon>Viruses</taxon>
        <taxon>Monodnaviria</taxon>
        <taxon>Shotokuvirae</taxon>
        <taxon>Cressdnaviricota</taxon>
        <taxon>Repensiviricetes</taxon>
        <taxon>Geplafuvirales</taxon>
        <taxon>Geminiviridae</taxon>
        <taxon>Begomovirus</taxon>
    </lineage>
</organism>
<name>B8QSG1_9GEMI</name>
<keyword evidence="1" id="KW-1133">Transmembrane helix</keyword>
<reference evidence="2" key="1">
    <citation type="journal article" date="2008" name="Arch. Virol.">
        <title>Alternate hosts of African cassava mosaic virus and East African cassava mosaic Cameroon virus in Nigeria.</title>
        <authorList>
            <person name="Alabi O.J."/>
            <person name="Ogbe F.O."/>
            <person name="Bandyopadhyay R."/>
            <person name="Lava Kumar P."/>
            <person name="Dixon A.G."/>
            <person name="Hughes J."/>
            <person name="Naidu R.A."/>
        </authorList>
    </citation>
    <scope>NUCLEOTIDE SEQUENCE</scope>
    <source>
        <strain evidence="2">ACMV-[NG:Sb:07]</strain>
    </source>
</reference>
<feature type="transmembrane region" description="Helical" evidence="1">
    <location>
        <begin position="49"/>
        <end position="70"/>
    </location>
</feature>
<proteinExistence type="predicted"/>
<keyword evidence="1" id="KW-0472">Membrane</keyword>
<evidence type="ECO:0000256" key="1">
    <source>
        <dbReference type="SAM" id="Phobius"/>
    </source>
</evidence>
<protein>
    <submittedName>
        <fullName evidence="2">Uncharacterized protein AC5</fullName>
    </submittedName>
</protein>